<evidence type="ECO:0000256" key="1">
    <source>
        <dbReference type="SAM" id="MobiDB-lite"/>
    </source>
</evidence>
<gene>
    <name evidence="2" type="ORF">LSP00402_LOCUS772</name>
</gene>
<feature type="region of interest" description="Disordered" evidence="1">
    <location>
        <begin position="1"/>
        <end position="75"/>
    </location>
</feature>
<feature type="compositionally biased region" description="Basic and acidic residues" evidence="1">
    <location>
        <begin position="11"/>
        <end position="26"/>
    </location>
</feature>
<feature type="compositionally biased region" description="Low complexity" evidence="1">
    <location>
        <begin position="55"/>
        <end position="64"/>
    </location>
</feature>
<proteinExistence type="predicted"/>
<accession>A0A7S2TGY5</accession>
<protein>
    <submittedName>
        <fullName evidence="2">Uncharacterized protein</fullName>
    </submittedName>
</protein>
<organism evidence="2">
    <name type="scientific">Lotharella oceanica</name>
    <dbReference type="NCBI Taxonomy" id="641309"/>
    <lineage>
        <taxon>Eukaryota</taxon>
        <taxon>Sar</taxon>
        <taxon>Rhizaria</taxon>
        <taxon>Cercozoa</taxon>
        <taxon>Chlorarachniophyceae</taxon>
        <taxon>Lotharella</taxon>
    </lineage>
</organism>
<name>A0A7S2TGY5_9EUKA</name>
<dbReference type="AlphaFoldDB" id="A0A7S2TGY5"/>
<feature type="compositionally biased region" description="Low complexity" evidence="1">
    <location>
        <begin position="27"/>
        <end position="43"/>
    </location>
</feature>
<reference evidence="2" key="1">
    <citation type="submission" date="2021-01" db="EMBL/GenBank/DDBJ databases">
        <authorList>
            <person name="Corre E."/>
            <person name="Pelletier E."/>
            <person name="Niang G."/>
            <person name="Scheremetjew M."/>
            <person name="Finn R."/>
            <person name="Kale V."/>
            <person name="Holt S."/>
            <person name="Cochrane G."/>
            <person name="Meng A."/>
            <person name="Brown T."/>
            <person name="Cohen L."/>
        </authorList>
    </citation>
    <scope>NUCLEOTIDE SEQUENCE</scope>
    <source>
        <strain evidence="2">CCMP622</strain>
    </source>
</reference>
<dbReference type="EMBL" id="HBHP01001198">
    <property type="protein sequence ID" value="CAD9745377.1"/>
    <property type="molecule type" value="Transcribed_RNA"/>
</dbReference>
<sequence>MLARQLNVDFDQPKDYKDPQRNKPRSDGTGSSSSSALVAAGTSQENQDPGVWGEAKGAAGPTRPRGGGRKYHFKNLTGGKALGGREAVAGAKRKLKGGLVLPVKKRGVVLPVKKRARAKAK</sequence>
<evidence type="ECO:0000313" key="2">
    <source>
        <dbReference type="EMBL" id="CAD9745377.1"/>
    </source>
</evidence>